<keyword evidence="1" id="KW-1133">Transmembrane helix</keyword>
<evidence type="ECO:0000256" key="1">
    <source>
        <dbReference type="SAM" id="Phobius"/>
    </source>
</evidence>
<dbReference type="EMBL" id="CP102381">
    <property type="protein sequence ID" value="WEJ62806.1"/>
    <property type="molecule type" value="Genomic_DNA"/>
</dbReference>
<evidence type="ECO:0000313" key="2">
    <source>
        <dbReference type="EMBL" id="WEJ62806.1"/>
    </source>
</evidence>
<keyword evidence="1" id="KW-0472">Membrane</keyword>
<protein>
    <recommendedName>
        <fullName evidence="4">Gliding motility-associated protein GldM N-terminal domain-containing protein</fullName>
    </recommendedName>
</protein>
<dbReference type="RefSeq" id="WP_275595062.1">
    <property type="nucleotide sequence ID" value="NZ_CP102381.1"/>
</dbReference>
<gene>
    <name evidence="2" type="ORF">NR989_00745</name>
</gene>
<proteinExistence type="predicted"/>
<sequence length="292" mass="33438">MLSSKIQKAFDHEYLIFRTLLKAVSVIALLTVLVMQSAFSENLQTQKNLSPAWLEVIESLPINHGVFNSALRRSVRENITLVTLSMDHLQDSQTLTQKLIPRLKALDKALSKYVRVSESVSRFEQLKRLMPAIYNIEERKLIEALLKSQGVPILRLRNSRLFGVLDKRISSLANSMIFNMKALVRERRDYESDLLKSMSSYGVTFSARPPDFILDYQLDDGEQNERAEWVFNGKITLLGKYQIPVIKVEEILITNAPTKAQAQSRSVEILAKLITMQLKQYLIEISRKNGQL</sequence>
<organism evidence="2 3">
    <name type="scientific">Thiomicrorhabdus lithotrophica</name>
    <dbReference type="NCBI Taxonomy" id="2949997"/>
    <lineage>
        <taxon>Bacteria</taxon>
        <taxon>Pseudomonadati</taxon>
        <taxon>Pseudomonadota</taxon>
        <taxon>Gammaproteobacteria</taxon>
        <taxon>Thiotrichales</taxon>
        <taxon>Piscirickettsiaceae</taxon>
        <taxon>Thiomicrorhabdus</taxon>
    </lineage>
</organism>
<name>A0ABY8CE64_9GAMM</name>
<keyword evidence="3" id="KW-1185">Reference proteome</keyword>
<evidence type="ECO:0008006" key="4">
    <source>
        <dbReference type="Google" id="ProtNLM"/>
    </source>
</evidence>
<keyword evidence="1" id="KW-0812">Transmembrane</keyword>
<accession>A0ABY8CE64</accession>
<evidence type="ECO:0000313" key="3">
    <source>
        <dbReference type="Proteomes" id="UP001222275"/>
    </source>
</evidence>
<feature type="transmembrane region" description="Helical" evidence="1">
    <location>
        <begin position="20"/>
        <end position="39"/>
    </location>
</feature>
<dbReference type="Proteomes" id="UP001222275">
    <property type="component" value="Chromosome"/>
</dbReference>
<reference evidence="2 3" key="1">
    <citation type="submission" date="2022-06" db="EMBL/GenBank/DDBJ databases">
        <title>Thiomicrohabdus sp. nov, an obligately chemolithoautotrophic, sulfur-oxidizing bacterium isolated from beach of Guanyin Mountain. Amoy.</title>
        <authorList>
            <person name="Zhu H."/>
        </authorList>
    </citation>
    <scope>NUCLEOTIDE SEQUENCE [LARGE SCALE GENOMIC DNA]</scope>
    <source>
        <strain evidence="2 3">XGS-01</strain>
    </source>
</reference>